<organism evidence="2 3">
    <name type="scientific">Sphingobacterium spiritivorum ATCC 33300</name>
    <dbReference type="NCBI Taxonomy" id="525372"/>
    <lineage>
        <taxon>Bacteria</taxon>
        <taxon>Pseudomonadati</taxon>
        <taxon>Bacteroidota</taxon>
        <taxon>Sphingobacteriia</taxon>
        <taxon>Sphingobacteriales</taxon>
        <taxon>Sphingobacteriaceae</taxon>
        <taxon>Sphingobacterium</taxon>
    </lineage>
</organism>
<comment type="caution">
    <text evidence="2">The sequence shown here is derived from an EMBL/GenBank/DDBJ whole genome shotgun (WGS) entry which is preliminary data.</text>
</comment>
<proteinExistence type="predicted"/>
<dbReference type="Proteomes" id="UP000006241">
    <property type="component" value="Unassembled WGS sequence"/>
</dbReference>
<gene>
    <name evidence="2" type="ORF">HMPREF0765_4233</name>
</gene>
<keyword evidence="1" id="KW-1133">Transmembrane helix</keyword>
<keyword evidence="1" id="KW-0472">Membrane</keyword>
<dbReference type="AlphaFoldDB" id="C2G3S7"/>
<accession>C2G3S7</accession>
<protein>
    <submittedName>
        <fullName evidence="2">Uncharacterized protein</fullName>
    </submittedName>
</protein>
<evidence type="ECO:0000313" key="2">
    <source>
        <dbReference type="EMBL" id="EEI90282.1"/>
    </source>
</evidence>
<evidence type="ECO:0000256" key="1">
    <source>
        <dbReference type="SAM" id="Phobius"/>
    </source>
</evidence>
<keyword evidence="1" id="KW-0812">Transmembrane</keyword>
<evidence type="ECO:0000313" key="3">
    <source>
        <dbReference type="Proteomes" id="UP000006241"/>
    </source>
</evidence>
<sequence length="181" mass="20263">MFKSGSFIYSLSEDRIISPASVGVPTNCITHYDLVSFFWRKHIACAAIGVCWSLHQQSAIQIGLLTSLPFGHLSLARRELIRFNRLTFSDVSMLLVSFSIIASSLFASVGVLTNCITHYGLVSLLWRKHIACAAIGCRCGQQSTQLVEKERRVVRSNFVSFTAEIVQPDEVSLYFLPFLRL</sequence>
<feature type="transmembrane region" description="Helical" evidence="1">
    <location>
        <begin position="91"/>
        <end position="112"/>
    </location>
</feature>
<name>C2G3S7_SPHSI</name>
<reference evidence="2 3" key="1">
    <citation type="submission" date="2009-01" db="EMBL/GenBank/DDBJ databases">
        <authorList>
            <person name="Qin X."/>
            <person name="Bachman B."/>
            <person name="Battles P."/>
            <person name="Bell A."/>
            <person name="Bess C."/>
            <person name="Bickham C."/>
            <person name="Chaboub L."/>
            <person name="Chen D."/>
            <person name="Coyle M."/>
            <person name="Deiros D.R."/>
            <person name="Dinh H."/>
            <person name="Forbes L."/>
            <person name="Fowler G."/>
            <person name="Francisco L."/>
            <person name="Fu Q."/>
            <person name="Gubbala S."/>
            <person name="Hale W."/>
            <person name="Han Y."/>
            <person name="Hemphill L."/>
            <person name="Highlander S.K."/>
            <person name="Hirani K."/>
            <person name="Hogues M."/>
            <person name="Jackson L."/>
            <person name="Jakkamsetti A."/>
            <person name="Javaid M."/>
            <person name="Jiang H."/>
            <person name="Korchina V."/>
            <person name="Kovar C."/>
            <person name="Lara F."/>
            <person name="Lee S."/>
            <person name="Mata R."/>
            <person name="Mathew T."/>
            <person name="Moen C."/>
            <person name="Morales K."/>
            <person name="Munidasa M."/>
            <person name="Nazareth L."/>
            <person name="Ngo R."/>
            <person name="Nguyen L."/>
            <person name="Okwuonu G."/>
            <person name="Ongeri F."/>
            <person name="Patil S."/>
            <person name="Petrosino J."/>
            <person name="Pham C."/>
            <person name="Pham P."/>
            <person name="Pu L.-L."/>
            <person name="Puazo M."/>
            <person name="Raj R."/>
            <person name="Reid J."/>
            <person name="Rouhana J."/>
            <person name="Saada N."/>
            <person name="Shang Y."/>
            <person name="Simmons D."/>
            <person name="Thornton R."/>
            <person name="Warren J."/>
            <person name="Weissenberger G."/>
            <person name="Zhang J."/>
            <person name="Zhang L."/>
            <person name="Zhou C."/>
            <person name="Zhu D."/>
            <person name="Muzny D."/>
            <person name="Worley K."/>
            <person name="Gibbs R."/>
        </authorList>
    </citation>
    <scope>NUCLEOTIDE SEQUENCE [LARGE SCALE GENOMIC DNA]</scope>
    <source>
        <strain evidence="2 3">ATCC 33300</strain>
    </source>
</reference>
<dbReference type="HOGENOM" id="CLU_1488153_0_0_10"/>
<dbReference type="EMBL" id="ACHB01000092">
    <property type="protein sequence ID" value="EEI90282.1"/>
    <property type="molecule type" value="Genomic_DNA"/>
</dbReference>